<dbReference type="PANTHER" id="PTHR43038:SF3">
    <property type="entry name" value="ABC TRANSPORTER G FAMILY MEMBER 20 ISOFORM X1"/>
    <property type="match status" value="1"/>
</dbReference>
<evidence type="ECO:0000313" key="5">
    <source>
        <dbReference type="EMBL" id="MTW12488.1"/>
    </source>
</evidence>
<evidence type="ECO:0000256" key="2">
    <source>
        <dbReference type="ARBA" id="ARBA00022741"/>
    </source>
</evidence>
<protein>
    <submittedName>
        <fullName evidence="5">ATP-binding cassette domain-containing protein</fullName>
    </submittedName>
</protein>
<evidence type="ECO:0000256" key="3">
    <source>
        <dbReference type="ARBA" id="ARBA00022840"/>
    </source>
</evidence>
<evidence type="ECO:0000259" key="4">
    <source>
        <dbReference type="PROSITE" id="PS50893"/>
    </source>
</evidence>
<gene>
    <name evidence="5" type="ORF">GM658_17920</name>
</gene>
<feature type="domain" description="ABC transporter" evidence="4">
    <location>
        <begin position="12"/>
        <end position="242"/>
    </location>
</feature>
<dbReference type="SUPFAM" id="SSF52540">
    <property type="entry name" value="P-loop containing nucleoside triphosphate hydrolases"/>
    <property type="match status" value="2"/>
</dbReference>
<dbReference type="RefSeq" id="WP_155455424.1">
    <property type="nucleotide sequence ID" value="NZ_WNKX01000014.1"/>
</dbReference>
<evidence type="ECO:0000313" key="6">
    <source>
        <dbReference type="Proteomes" id="UP000472320"/>
    </source>
</evidence>
<dbReference type="GO" id="GO:0005524">
    <property type="term" value="F:ATP binding"/>
    <property type="evidence" value="ECO:0007669"/>
    <property type="project" value="UniProtKB-KW"/>
</dbReference>
<keyword evidence="1" id="KW-1003">Cell membrane</keyword>
<sequence>MDAPVLSGRGLSRQFDLKGADAPLVAVREVSLEVAPGALTALVGPDGAGKTTLLRMAAGLMAPSAGSLTVLGIDVAARPQEVQDRISYMPQRFGLYEDLSVQENMDLYADLHGVPADVRRERFARLLHMTDLGSFTARPAGKLSGGMKQKLGLACTLVRSPELLLLDEPTVGVDPLSRRELWEIVQQLVDEEKLSVIVSTSYLDEAERCQQVFVMHEGRLMAQGAPAELRSRADGLCFTALPPEGEPARALQARLIDARDIVVDAVPEGGHVRFIRRADASDDALIRLLKGLPVKPVPARLEDGFMMLLRASPSSPDAKATPAGIATTGAGGVADSGGGGTAGGGAAKAGGGEAMIEVRDLVRKFGDFTAVANTSFSVARGEIFGLLGPNGAGKTTTFRMLCGLLPASSGFLQVAGVNLRNARAQARAKVGYVSQKFALYGNLTVAENLDFFGGAYGLRGKRLKERTSQVLEEFQLRGQEDQASGQLPGGFKQRLAMATSLLHEPEVLFLDEPTSGADPLARREFWRRITALAEQGVTVVVTTHFMEEAEYCDRIVIQDAGKVLAIGTPREVRTQAGGAGNMEDAFIAIVEKSREGGKP</sequence>
<dbReference type="PANTHER" id="PTHR43038">
    <property type="entry name" value="ATP-BINDING CASSETTE, SUB-FAMILY H, MEMBER 1"/>
    <property type="match status" value="1"/>
</dbReference>
<name>A0A6L6QJ45_9BURK</name>
<feature type="domain" description="ABC transporter" evidence="4">
    <location>
        <begin position="356"/>
        <end position="585"/>
    </location>
</feature>
<keyword evidence="2" id="KW-0547">Nucleotide-binding</keyword>
<dbReference type="GO" id="GO:0016887">
    <property type="term" value="F:ATP hydrolysis activity"/>
    <property type="evidence" value="ECO:0007669"/>
    <property type="project" value="InterPro"/>
</dbReference>
<dbReference type="InterPro" id="IPR003593">
    <property type="entry name" value="AAA+_ATPase"/>
</dbReference>
<dbReference type="Gene3D" id="3.40.50.300">
    <property type="entry name" value="P-loop containing nucleotide triphosphate hydrolases"/>
    <property type="match status" value="2"/>
</dbReference>
<proteinExistence type="predicted"/>
<organism evidence="5 6">
    <name type="scientific">Massilia eburnea</name>
    <dbReference type="NCBI Taxonomy" id="1776165"/>
    <lineage>
        <taxon>Bacteria</taxon>
        <taxon>Pseudomonadati</taxon>
        <taxon>Pseudomonadota</taxon>
        <taxon>Betaproteobacteria</taxon>
        <taxon>Burkholderiales</taxon>
        <taxon>Oxalobacteraceae</taxon>
        <taxon>Telluria group</taxon>
        <taxon>Massilia</taxon>
    </lineage>
</organism>
<dbReference type="Proteomes" id="UP000472320">
    <property type="component" value="Unassembled WGS sequence"/>
</dbReference>
<dbReference type="InterPro" id="IPR003439">
    <property type="entry name" value="ABC_transporter-like_ATP-bd"/>
</dbReference>
<keyword evidence="3 5" id="KW-0067">ATP-binding</keyword>
<dbReference type="EMBL" id="WNKX01000014">
    <property type="protein sequence ID" value="MTW12488.1"/>
    <property type="molecule type" value="Genomic_DNA"/>
</dbReference>
<dbReference type="PROSITE" id="PS50893">
    <property type="entry name" value="ABC_TRANSPORTER_2"/>
    <property type="match status" value="2"/>
</dbReference>
<dbReference type="AlphaFoldDB" id="A0A6L6QJ45"/>
<dbReference type="InterPro" id="IPR017871">
    <property type="entry name" value="ABC_transporter-like_CS"/>
</dbReference>
<dbReference type="OrthoDB" id="9776369at2"/>
<dbReference type="SMART" id="SM00382">
    <property type="entry name" value="AAA"/>
    <property type="match status" value="2"/>
</dbReference>
<reference evidence="5 6" key="1">
    <citation type="submission" date="2019-11" db="EMBL/GenBank/DDBJ databases">
        <title>Type strains purchased from KCTC, JCM and DSMZ.</title>
        <authorList>
            <person name="Lu H."/>
        </authorList>
    </citation>
    <scope>NUCLEOTIDE SEQUENCE [LARGE SCALE GENOMIC DNA]</scope>
    <source>
        <strain evidence="5 6">JCM 31587</strain>
    </source>
</reference>
<dbReference type="Pfam" id="PF00005">
    <property type="entry name" value="ABC_tran"/>
    <property type="match status" value="2"/>
</dbReference>
<keyword evidence="6" id="KW-1185">Reference proteome</keyword>
<keyword evidence="1" id="KW-0472">Membrane</keyword>
<accession>A0A6L6QJ45</accession>
<dbReference type="InterPro" id="IPR027417">
    <property type="entry name" value="P-loop_NTPase"/>
</dbReference>
<comment type="caution">
    <text evidence="5">The sequence shown here is derived from an EMBL/GenBank/DDBJ whole genome shotgun (WGS) entry which is preliminary data.</text>
</comment>
<dbReference type="PROSITE" id="PS00211">
    <property type="entry name" value="ABC_TRANSPORTER_1"/>
    <property type="match status" value="1"/>
</dbReference>
<evidence type="ECO:0000256" key="1">
    <source>
        <dbReference type="ARBA" id="ARBA00022475"/>
    </source>
</evidence>